<protein>
    <submittedName>
        <fullName evidence="2">Uncharacterized protein</fullName>
    </submittedName>
</protein>
<keyword evidence="1" id="KW-0472">Membrane</keyword>
<reference evidence="2 3" key="1">
    <citation type="journal article" date="2014" name="BMC Genomics">
        <title>Comparison of environmental and isolate Sulfobacillus genomes reveals diverse carbon, sulfur, nitrogen, and hydrogen metabolisms.</title>
        <authorList>
            <person name="Justice N.B."/>
            <person name="Norman A."/>
            <person name="Brown C.T."/>
            <person name="Singh A."/>
            <person name="Thomas B.C."/>
            <person name="Banfield J.F."/>
        </authorList>
    </citation>
    <scope>NUCLEOTIDE SEQUENCE [LARGE SCALE GENOMIC DNA]</scope>
    <source>
        <strain evidence="2">AMDSBA1</strain>
    </source>
</reference>
<organism evidence="2 3">
    <name type="scientific">Sulfobacillus benefaciens</name>
    <dbReference type="NCBI Taxonomy" id="453960"/>
    <lineage>
        <taxon>Bacteria</taxon>
        <taxon>Bacillati</taxon>
        <taxon>Bacillota</taxon>
        <taxon>Clostridia</taxon>
        <taxon>Eubacteriales</taxon>
        <taxon>Clostridiales Family XVII. Incertae Sedis</taxon>
        <taxon>Sulfobacillus</taxon>
    </lineage>
</organism>
<dbReference type="PRINTS" id="PR00702">
    <property type="entry name" value="ACRIFLAVINRP"/>
</dbReference>
<dbReference type="InterPro" id="IPR001036">
    <property type="entry name" value="Acrflvin-R"/>
</dbReference>
<sequence length="94" mass="10528">MNLTYWSLKRPLTIIMVFLAIILLGIDGHLHLPVRRFPNIAIPAAQVVINDPGSSPSIVMNTVSNPLENGHWLEHHGAARCQYRHCDSCYLDLA</sequence>
<keyword evidence="1" id="KW-0812">Transmembrane</keyword>
<proteinExistence type="predicted"/>
<dbReference type="Pfam" id="PF00873">
    <property type="entry name" value="ACR_tran"/>
    <property type="match status" value="1"/>
</dbReference>
<dbReference type="GO" id="GO:0005886">
    <property type="term" value="C:plasma membrane"/>
    <property type="evidence" value="ECO:0007669"/>
    <property type="project" value="TreeGrafter"/>
</dbReference>
<evidence type="ECO:0000313" key="2">
    <source>
        <dbReference type="EMBL" id="PSR21418.1"/>
    </source>
</evidence>
<keyword evidence="1" id="KW-1133">Transmembrane helix</keyword>
<name>A0A2T2WGQ7_9FIRM</name>
<feature type="transmembrane region" description="Helical" evidence="1">
    <location>
        <begin position="12"/>
        <end position="30"/>
    </location>
</feature>
<dbReference type="Proteomes" id="UP000242699">
    <property type="component" value="Unassembled WGS sequence"/>
</dbReference>
<dbReference type="Gene3D" id="3.30.70.1430">
    <property type="entry name" value="Multidrug efflux transporter AcrB pore domain"/>
    <property type="match status" value="1"/>
</dbReference>
<dbReference type="PANTHER" id="PTHR32063:SF0">
    <property type="entry name" value="SWARMING MOTILITY PROTEIN SWRC"/>
    <property type="match status" value="1"/>
</dbReference>
<dbReference type="Gene3D" id="1.20.1640.10">
    <property type="entry name" value="Multidrug efflux transporter AcrB transmembrane domain"/>
    <property type="match status" value="1"/>
</dbReference>
<gene>
    <name evidence="2" type="ORF">C7B43_21300</name>
</gene>
<evidence type="ECO:0000256" key="1">
    <source>
        <dbReference type="SAM" id="Phobius"/>
    </source>
</evidence>
<comment type="caution">
    <text evidence="2">The sequence shown here is derived from an EMBL/GenBank/DDBJ whole genome shotgun (WGS) entry which is preliminary data.</text>
</comment>
<accession>A0A2T2WGQ7</accession>
<dbReference type="PANTHER" id="PTHR32063">
    <property type="match status" value="1"/>
</dbReference>
<evidence type="ECO:0000313" key="3">
    <source>
        <dbReference type="Proteomes" id="UP000242699"/>
    </source>
</evidence>
<dbReference type="GO" id="GO:0042910">
    <property type="term" value="F:xenobiotic transmembrane transporter activity"/>
    <property type="evidence" value="ECO:0007669"/>
    <property type="project" value="TreeGrafter"/>
</dbReference>
<dbReference type="EMBL" id="PXYT01000135">
    <property type="protein sequence ID" value="PSR21418.1"/>
    <property type="molecule type" value="Genomic_DNA"/>
</dbReference>
<dbReference type="AlphaFoldDB" id="A0A2T2WGQ7"/>